<comment type="caution">
    <text evidence="4">The sequence shown here is derived from an EMBL/GenBank/DDBJ whole genome shotgun (WGS) entry which is preliminary data.</text>
</comment>
<keyword evidence="1 4" id="KW-0489">Methyltransferase</keyword>
<keyword evidence="5" id="KW-1185">Reference proteome</keyword>
<dbReference type="PROSITE" id="PS00092">
    <property type="entry name" value="N6_MTASE"/>
    <property type="match status" value="1"/>
</dbReference>
<proteinExistence type="predicted"/>
<dbReference type="Gene3D" id="3.40.50.150">
    <property type="entry name" value="Vaccinia Virus protein VP39"/>
    <property type="match status" value="1"/>
</dbReference>
<dbReference type="CDD" id="cd02440">
    <property type="entry name" value="AdoMet_MTases"/>
    <property type="match status" value="1"/>
</dbReference>
<dbReference type="EMBL" id="JBHTLN010000001">
    <property type="protein sequence ID" value="MFD1122434.1"/>
    <property type="molecule type" value="Genomic_DNA"/>
</dbReference>
<dbReference type="PANTHER" id="PTHR18895:SF74">
    <property type="entry name" value="MTRF1L RELEASE FACTOR GLUTAMINE METHYLTRANSFERASE"/>
    <property type="match status" value="1"/>
</dbReference>
<name>A0ABW3P8K5_9PROT</name>
<sequence length="332" mass="36235">MIAPVEHSTPHPLETLLSILYARGYQFVTVTPTTHKLVNQRPENAWANNLHDVFGWNRAFTKEIVGGEILELMQAADVLRPVDDGWQSLVRVSSVKDKLFVHSGFPTDAQDAVFFGPDTYRFINAMYSALATLPGKVQRCIDIGTGSGVGAILLAEALPYAEIWGVDINDKALAFSNTNAKASSIANVHFQYSNLLHDLQGEFDLIIANPPYLVDPSARAYRHGSGPLGAQLSLDIVEAALMRLAPGGSLMLYTGVAIVEGHDPFLEAVKEMTKTAGCTYQYTEIDPDIFSEELATEAYARADRIAAVWLMVSRPTVEADTLLQLISTVAEP</sequence>
<protein>
    <submittedName>
        <fullName evidence="4">Methyltransferase</fullName>
    </submittedName>
</protein>
<accession>A0ABW3P8K5</accession>
<keyword evidence="2" id="KW-0949">S-adenosyl-L-methionine</keyword>
<reference evidence="5" key="1">
    <citation type="journal article" date="2019" name="Int. J. Syst. Evol. Microbiol.">
        <title>The Global Catalogue of Microorganisms (GCM) 10K type strain sequencing project: providing services to taxonomists for standard genome sequencing and annotation.</title>
        <authorList>
            <consortium name="The Broad Institute Genomics Platform"/>
            <consortium name="The Broad Institute Genome Sequencing Center for Infectious Disease"/>
            <person name="Wu L."/>
            <person name="Ma J."/>
        </authorList>
    </citation>
    <scope>NUCLEOTIDE SEQUENCE [LARGE SCALE GENOMIC DNA]</scope>
    <source>
        <strain evidence="5">CCUG 58411</strain>
    </source>
</reference>
<dbReference type="InterPro" id="IPR007848">
    <property type="entry name" value="Small_mtfrase_dom"/>
</dbReference>
<gene>
    <name evidence="4" type="ORF">ACFQ2T_07975</name>
</gene>
<dbReference type="GO" id="GO:0008168">
    <property type="term" value="F:methyltransferase activity"/>
    <property type="evidence" value="ECO:0007669"/>
    <property type="project" value="UniProtKB-KW"/>
</dbReference>
<dbReference type="InterPro" id="IPR029063">
    <property type="entry name" value="SAM-dependent_MTases_sf"/>
</dbReference>
<dbReference type="Proteomes" id="UP001597206">
    <property type="component" value="Unassembled WGS sequence"/>
</dbReference>
<organism evidence="4 5">
    <name type="scientific">Methylophilus flavus</name>
    <dbReference type="NCBI Taxonomy" id="640084"/>
    <lineage>
        <taxon>Bacteria</taxon>
        <taxon>Pseudomonadati</taxon>
        <taxon>Pseudomonadota</taxon>
        <taxon>Betaproteobacteria</taxon>
        <taxon>Nitrosomonadales</taxon>
        <taxon>Methylophilaceae</taxon>
        <taxon>Methylophilus</taxon>
    </lineage>
</organism>
<dbReference type="Pfam" id="PF05175">
    <property type="entry name" value="MTS"/>
    <property type="match status" value="1"/>
</dbReference>
<dbReference type="InterPro" id="IPR050320">
    <property type="entry name" value="N5-glutamine_MTase"/>
</dbReference>
<evidence type="ECO:0000256" key="2">
    <source>
        <dbReference type="ARBA" id="ARBA00022691"/>
    </source>
</evidence>
<evidence type="ECO:0000313" key="5">
    <source>
        <dbReference type="Proteomes" id="UP001597206"/>
    </source>
</evidence>
<dbReference type="PANTHER" id="PTHR18895">
    <property type="entry name" value="HEMK METHYLTRANSFERASE"/>
    <property type="match status" value="1"/>
</dbReference>
<dbReference type="GO" id="GO:0032259">
    <property type="term" value="P:methylation"/>
    <property type="evidence" value="ECO:0007669"/>
    <property type="project" value="UniProtKB-KW"/>
</dbReference>
<evidence type="ECO:0000256" key="1">
    <source>
        <dbReference type="ARBA" id="ARBA00022603"/>
    </source>
</evidence>
<evidence type="ECO:0000313" key="4">
    <source>
        <dbReference type="EMBL" id="MFD1122434.1"/>
    </source>
</evidence>
<dbReference type="InterPro" id="IPR002052">
    <property type="entry name" value="DNA_methylase_N6_adenine_CS"/>
</dbReference>
<dbReference type="SUPFAM" id="SSF53335">
    <property type="entry name" value="S-adenosyl-L-methionine-dependent methyltransferases"/>
    <property type="match status" value="1"/>
</dbReference>
<keyword evidence="1 4" id="KW-0808">Transferase</keyword>
<feature type="domain" description="Methyltransferase small" evidence="3">
    <location>
        <begin position="132"/>
        <end position="252"/>
    </location>
</feature>
<dbReference type="RefSeq" id="WP_379032822.1">
    <property type="nucleotide sequence ID" value="NZ_JBHTLN010000001.1"/>
</dbReference>
<evidence type="ECO:0000259" key="3">
    <source>
        <dbReference type="Pfam" id="PF05175"/>
    </source>
</evidence>